<dbReference type="InterPro" id="IPR001478">
    <property type="entry name" value="PDZ"/>
</dbReference>
<evidence type="ECO:0000313" key="4">
    <source>
        <dbReference type="EMBL" id="KAK5640015.1"/>
    </source>
</evidence>
<name>A0AAN7UZK6_9COLE</name>
<feature type="region of interest" description="Disordered" evidence="1">
    <location>
        <begin position="381"/>
        <end position="422"/>
    </location>
</feature>
<evidence type="ECO:0000256" key="2">
    <source>
        <dbReference type="SAM" id="Phobius"/>
    </source>
</evidence>
<keyword evidence="2" id="KW-1133">Transmembrane helix</keyword>
<evidence type="ECO:0000259" key="3">
    <source>
        <dbReference type="PROSITE" id="PS50106"/>
    </source>
</evidence>
<feature type="transmembrane region" description="Helical" evidence="2">
    <location>
        <begin position="18"/>
        <end position="40"/>
    </location>
</feature>
<keyword evidence="2" id="KW-0472">Membrane</keyword>
<accession>A0AAN7UZK6</accession>
<proteinExistence type="predicted"/>
<dbReference type="Gene3D" id="2.30.42.10">
    <property type="match status" value="1"/>
</dbReference>
<feature type="region of interest" description="Disordered" evidence="1">
    <location>
        <begin position="435"/>
        <end position="468"/>
    </location>
</feature>
<feature type="domain" description="PDZ" evidence="3">
    <location>
        <begin position="125"/>
        <end position="190"/>
    </location>
</feature>
<dbReference type="AlphaFoldDB" id="A0AAN7UZK6"/>
<dbReference type="SUPFAM" id="SSF50156">
    <property type="entry name" value="PDZ domain-like"/>
    <property type="match status" value="1"/>
</dbReference>
<reference evidence="4 5" key="1">
    <citation type="journal article" date="2024" name="Insects">
        <title>An Improved Chromosome-Level Genome Assembly of the Firefly Pyrocoelia pectoralis.</title>
        <authorList>
            <person name="Fu X."/>
            <person name="Meyer-Rochow V.B."/>
            <person name="Ballantyne L."/>
            <person name="Zhu X."/>
        </authorList>
    </citation>
    <scope>NUCLEOTIDE SEQUENCE [LARGE SCALE GENOMIC DNA]</scope>
    <source>
        <strain evidence="4">XCY_ONT2</strain>
    </source>
</reference>
<keyword evidence="2" id="KW-0812">Transmembrane</keyword>
<gene>
    <name evidence="4" type="ORF">RI129_010826</name>
</gene>
<evidence type="ECO:0000256" key="1">
    <source>
        <dbReference type="SAM" id="MobiDB-lite"/>
    </source>
</evidence>
<dbReference type="Pfam" id="PF00595">
    <property type="entry name" value="PDZ"/>
    <property type="match status" value="1"/>
</dbReference>
<organism evidence="4 5">
    <name type="scientific">Pyrocoelia pectoralis</name>
    <dbReference type="NCBI Taxonomy" id="417401"/>
    <lineage>
        <taxon>Eukaryota</taxon>
        <taxon>Metazoa</taxon>
        <taxon>Ecdysozoa</taxon>
        <taxon>Arthropoda</taxon>
        <taxon>Hexapoda</taxon>
        <taxon>Insecta</taxon>
        <taxon>Pterygota</taxon>
        <taxon>Neoptera</taxon>
        <taxon>Endopterygota</taxon>
        <taxon>Coleoptera</taxon>
        <taxon>Polyphaga</taxon>
        <taxon>Elateriformia</taxon>
        <taxon>Elateroidea</taxon>
        <taxon>Lampyridae</taxon>
        <taxon>Lampyrinae</taxon>
        <taxon>Pyrocoelia</taxon>
    </lineage>
</organism>
<comment type="caution">
    <text evidence="4">The sequence shown here is derived from an EMBL/GenBank/DDBJ whole genome shotgun (WGS) entry which is preliminary data.</text>
</comment>
<dbReference type="InterPro" id="IPR036034">
    <property type="entry name" value="PDZ_sf"/>
</dbReference>
<keyword evidence="5" id="KW-1185">Reference proteome</keyword>
<feature type="compositionally biased region" description="Polar residues" evidence="1">
    <location>
        <begin position="402"/>
        <end position="411"/>
    </location>
</feature>
<sequence length="961" mass="107140">MSASSNDEDQSCYGPGSIALSVILTIFLTLLLLYIFYIGWKRWKQKKEKHLVLETDPERGKNSYAFDNDGFSDLATPYDHTLNSSKVESMKSKWSQWSPMSAFLMKNEKQKAFDDSVTQVNEIQTVLLKSQDFTGLGFNIYGNMRDGIFIKDVLHRGPALESGKLNSGDRIKSVTINFDHIVYEDALTILSYASPYEVIIKSQRGKTNVAQTPPAVPLGHPLYRSSSSSDIIGMHTKWQKSLVYPGEVTTLEKTPSHSSIKVTQSRATTLEAPVTLLSASNNHESMKSQLEQQMLQNHKYQLQLKEEEASPDIPLATKTSKQENKYPKFGIKVLPVHSANDVQQISPKINETSQNDNNINLEIHSDSLSPLEVVKDEVNNAPIPPVRKSSTPPQTLVKEEMSSFSRSNNGSGIKRDKDGIPQEIPSHMLNAAISAKRNRRGTEQIVEDVKSPKKPKGRAPAPPEAKTATNYETDSDVEMDELSVNNIELKPNDITIHQSEDIENIQNRKTASTGDLTKVHKKRKTSTGTLERAQSLDITDTGLPSLTKKHSIDTESEESLLGKVLADPRLSLTLEGLNTFQRSKLKKSSEWGNLEDAILDLDADKQEPIQVQEVVEPLVLTSNTSIVLDQSAVLKPKINPFESTEFLNAERSIAEWDPYYKRSDNTTYGTNASDDVKVSRHHDFNSNISNITINSNSEADETNLTSAEFYVTALDNDNVTIEGPTSLTVQINESALDETPKSPSYITEIQVLTPVETPIEVNRTVVEDKLDVEKELHKIQELADEQLKKLPEMRFSTTSYENQKGGENYTSQIEQLRSNFEKSPSKTSLKLDTGGTSKSRIPVATIKTPPTSPERRDSRNFDLEVDKDIVAIMSSPIHSTPKYQPKATNRNVSVTSIRTSSKIPSAGLPNRPPIPPRKYDYNDGGLSTNGNSHSTFKQWVFNPSDSTVTNITVSETKFERK</sequence>
<feature type="region of interest" description="Disordered" evidence="1">
    <location>
        <begin position="820"/>
        <end position="858"/>
    </location>
</feature>
<evidence type="ECO:0000313" key="5">
    <source>
        <dbReference type="Proteomes" id="UP001329430"/>
    </source>
</evidence>
<dbReference type="EMBL" id="JAVRBK010000008">
    <property type="protein sequence ID" value="KAK5640015.1"/>
    <property type="molecule type" value="Genomic_DNA"/>
</dbReference>
<protein>
    <recommendedName>
        <fullName evidence="3">PDZ domain-containing protein</fullName>
    </recommendedName>
</protein>
<dbReference type="SMART" id="SM00228">
    <property type="entry name" value="PDZ"/>
    <property type="match status" value="1"/>
</dbReference>
<dbReference type="Proteomes" id="UP001329430">
    <property type="component" value="Chromosome 8"/>
</dbReference>
<dbReference type="CDD" id="cd00136">
    <property type="entry name" value="PDZ_canonical"/>
    <property type="match status" value="1"/>
</dbReference>
<dbReference type="PROSITE" id="PS50106">
    <property type="entry name" value="PDZ"/>
    <property type="match status" value="1"/>
</dbReference>
<feature type="compositionally biased region" description="Polar residues" evidence="1">
    <location>
        <begin position="825"/>
        <end position="839"/>
    </location>
</feature>